<feature type="chain" id="PRO_5012639638" evidence="1">
    <location>
        <begin position="21"/>
        <end position="209"/>
    </location>
</feature>
<keyword evidence="1" id="KW-0732">Signal</keyword>
<accession>A0A1S9S0E9</accession>
<evidence type="ECO:0000256" key="1">
    <source>
        <dbReference type="SAM" id="SignalP"/>
    </source>
</evidence>
<dbReference type="AlphaFoldDB" id="A0A1S9S0E9"/>
<organism evidence="2 3">
    <name type="scientific">Penicillium brasilianum</name>
    <dbReference type="NCBI Taxonomy" id="104259"/>
    <lineage>
        <taxon>Eukaryota</taxon>
        <taxon>Fungi</taxon>
        <taxon>Dikarya</taxon>
        <taxon>Ascomycota</taxon>
        <taxon>Pezizomycotina</taxon>
        <taxon>Eurotiomycetes</taxon>
        <taxon>Eurotiomycetidae</taxon>
        <taxon>Eurotiales</taxon>
        <taxon>Aspergillaceae</taxon>
        <taxon>Penicillium</taxon>
    </lineage>
</organism>
<gene>
    <name evidence="2" type="ORF">PEBR_01342</name>
</gene>
<protein>
    <submittedName>
        <fullName evidence="2">Uncharacterized protein</fullName>
    </submittedName>
</protein>
<evidence type="ECO:0000313" key="2">
    <source>
        <dbReference type="EMBL" id="OOQ91192.1"/>
    </source>
</evidence>
<proteinExistence type="predicted"/>
<name>A0A1S9S0E9_PENBI</name>
<comment type="caution">
    <text evidence="2">The sequence shown here is derived from an EMBL/GenBank/DDBJ whole genome shotgun (WGS) entry which is preliminary data.</text>
</comment>
<evidence type="ECO:0000313" key="3">
    <source>
        <dbReference type="Proteomes" id="UP000190744"/>
    </source>
</evidence>
<reference evidence="3" key="1">
    <citation type="submission" date="2015-09" db="EMBL/GenBank/DDBJ databases">
        <authorList>
            <person name="Fill T.P."/>
            <person name="Baretta J.F."/>
            <person name="de Almeida L.G."/>
            <person name="Rocha M."/>
            <person name="de Souza D.H."/>
            <person name="Malavazi I."/>
            <person name="Cerdeira L.T."/>
            <person name="Hong H."/>
            <person name="Samborskyy M."/>
            <person name="de Vasconcelos A.T."/>
            <person name="Leadlay P."/>
            <person name="Rodrigues-Filho E."/>
        </authorList>
    </citation>
    <scope>NUCLEOTIDE SEQUENCE [LARGE SCALE GENOMIC DNA]</scope>
    <source>
        <strain evidence="3">LaBioMMi 136</strain>
    </source>
</reference>
<feature type="signal peptide" evidence="1">
    <location>
        <begin position="1"/>
        <end position="20"/>
    </location>
</feature>
<dbReference type="Proteomes" id="UP000190744">
    <property type="component" value="Unassembled WGS sequence"/>
</dbReference>
<sequence length="209" mass="22594">MHFKNIILAAALTLTTSVFAATSPSDLAIGLQNNIVGLDIGQKQTTLLLNHLSHHTGDVTPDVGDGPARSFDTSNLHNLPYSMQAVVSSYNATATSEAEDLEMMNMMEIDEAPIESVQLVLCQAFHGFALSSIEANNAFIDYAMSFNKAQRKTLREAIAKNKENVAAFLERVASKALPYCLSTIKIDNSALYASLEKASKALDPEDSLL</sequence>
<dbReference type="EMBL" id="LJBN01000013">
    <property type="protein sequence ID" value="OOQ91192.1"/>
    <property type="molecule type" value="Genomic_DNA"/>
</dbReference>